<keyword evidence="9 19" id="KW-0812">Transmembrane</keyword>
<evidence type="ECO:0000256" key="13">
    <source>
        <dbReference type="ARBA" id="ARBA00023136"/>
    </source>
</evidence>
<gene>
    <name evidence="21" type="primary">LOC112693995</name>
</gene>
<proteinExistence type="inferred from homology"/>
<keyword evidence="14" id="KW-0966">Cell projection</keyword>
<comment type="subunit">
    <text evidence="18">Homomultimer. Associates with the dally/ magu complex.</text>
</comment>
<dbReference type="RefSeq" id="XP_025425082.1">
    <property type="nucleotide sequence ID" value="XM_025569297.1"/>
</dbReference>
<evidence type="ECO:0000256" key="5">
    <source>
        <dbReference type="ARBA" id="ARBA00022448"/>
    </source>
</evidence>
<evidence type="ECO:0000256" key="15">
    <source>
        <dbReference type="ARBA" id="ARBA00023303"/>
    </source>
</evidence>
<evidence type="ECO:0000313" key="21">
    <source>
        <dbReference type="RefSeq" id="XP_025425082.1"/>
    </source>
</evidence>
<keyword evidence="5" id="KW-0813">Transport</keyword>
<keyword evidence="6" id="KW-0106">Calcium</keyword>
<reference evidence="21" key="1">
    <citation type="submission" date="2025-08" db="UniProtKB">
        <authorList>
            <consortium name="RefSeq"/>
        </authorList>
    </citation>
    <scope>IDENTIFICATION</scope>
    <source>
        <tissue evidence="21">Whole body</tissue>
    </source>
</reference>
<dbReference type="AlphaFoldDB" id="A0A8B8GS51"/>
<dbReference type="GeneID" id="112693995"/>
<dbReference type="Pfam" id="PF10233">
    <property type="entry name" value="Cg6151-P"/>
    <property type="match status" value="1"/>
</dbReference>
<comment type="subcellular location">
    <subcellularLocation>
        <location evidence="2">Cytoplasmic vesicle</location>
        <location evidence="2">Secretory vesicle</location>
        <location evidence="2">Synaptic vesicle membrane</location>
        <topology evidence="2">Multi-pass membrane protein</topology>
    </subcellularLocation>
    <subcellularLocation>
        <location evidence="1">Endosome</location>
    </subcellularLocation>
    <subcellularLocation>
        <location evidence="17">Presynaptic cell membrane</location>
    </subcellularLocation>
</comment>
<dbReference type="InterPro" id="IPR019365">
    <property type="entry name" value="TVP18/Ca-channel_flower"/>
</dbReference>
<dbReference type="CTD" id="39720"/>
<evidence type="ECO:0000313" key="20">
    <source>
        <dbReference type="Proteomes" id="UP000694846"/>
    </source>
</evidence>
<evidence type="ECO:0000256" key="16">
    <source>
        <dbReference type="ARBA" id="ARBA00023329"/>
    </source>
</evidence>
<evidence type="ECO:0000256" key="10">
    <source>
        <dbReference type="ARBA" id="ARBA00022753"/>
    </source>
</evidence>
<evidence type="ECO:0000256" key="4">
    <source>
        <dbReference type="ARBA" id="ARBA00016120"/>
    </source>
</evidence>
<dbReference type="GO" id="GO:0042734">
    <property type="term" value="C:presynaptic membrane"/>
    <property type="evidence" value="ECO:0007669"/>
    <property type="project" value="UniProtKB-SubCell"/>
</dbReference>
<dbReference type="GO" id="GO:0005262">
    <property type="term" value="F:calcium channel activity"/>
    <property type="evidence" value="ECO:0007669"/>
    <property type="project" value="UniProtKB-KW"/>
</dbReference>
<evidence type="ECO:0000256" key="17">
    <source>
        <dbReference type="ARBA" id="ARBA00034111"/>
    </source>
</evidence>
<sequence>MSMGDKVTNIWKRASDEGENREEIPWHLKYGGRTLGTFAGIVNIFTGIWNAVAILFLNTDCVFGGAIQLLVGFLLIALEAPFLCVFIDYMQQVSDIAESKPYWTRAVFYIIVSIIPLILCFGPSTLIASALVFCTGLLYGLMSVGKKGSREDMGAIASPVDNVSQPMGGHHTTFMDDPDVWRPT</sequence>
<keyword evidence="12" id="KW-0406">Ion transport</keyword>
<feature type="transmembrane region" description="Helical" evidence="19">
    <location>
        <begin position="35"/>
        <end position="57"/>
    </location>
</feature>
<evidence type="ECO:0000256" key="2">
    <source>
        <dbReference type="ARBA" id="ARBA00004644"/>
    </source>
</evidence>
<organism evidence="20 21">
    <name type="scientific">Sipha flava</name>
    <name type="common">yellow sugarcane aphid</name>
    <dbReference type="NCBI Taxonomy" id="143950"/>
    <lineage>
        <taxon>Eukaryota</taxon>
        <taxon>Metazoa</taxon>
        <taxon>Ecdysozoa</taxon>
        <taxon>Arthropoda</taxon>
        <taxon>Hexapoda</taxon>
        <taxon>Insecta</taxon>
        <taxon>Pterygota</taxon>
        <taxon>Neoptera</taxon>
        <taxon>Paraneoptera</taxon>
        <taxon>Hemiptera</taxon>
        <taxon>Sternorrhyncha</taxon>
        <taxon>Aphidomorpha</taxon>
        <taxon>Aphidoidea</taxon>
        <taxon>Aphididae</taxon>
        <taxon>Sipha</taxon>
    </lineage>
</organism>
<keyword evidence="20" id="KW-1185">Reference proteome</keyword>
<keyword evidence="16" id="KW-0968">Cytoplasmic vesicle</keyword>
<evidence type="ECO:0000256" key="7">
    <source>
        <dbReference type="ARBA" id="ARBA00022583"/>
    </source>
</evidence>
<name>A0A8B8GS51_9HEMI</name>
<keyword evidence="6" id="KW-0109">Calcium transport</keyword>
<dbReference type="GO" id="GO:0005768">
    <property type="term" value="C:endosome"/>
    <property type="evidence" value="ECO:0007669"/>
    <property type="project" value="UniProtKB-SubCell"/>
</dbReference>
<evidence type="ECO:0000256" key="1">
    <source>
        <dbReference type="ARBA" id="ARBA00004177"/>
    </source>
</evidence>
<dbReference type="Proteomes" id="UP000694846">
    <property type="component" value="Unplaced"/>
</dbReference>
<dbReference type="PANTHER" id="PTHR13314:SF2">
    <property type="entry name" value="CALCIUM CHANNEL FLOWER HOMOLOG"/>
    <property type="match status" value="1"/>
</dbReference>
<evidence type="ECO:0000256" key="19">
    <source>
        <dbReference type="SAM" id="Phobius"/>
    </source>
</evidence>
<evidence type="ECO:0000256" key="8">
    <source>
        <dbReference type="ARBA" id="ARBA00022673"/>
    </source>
</evidence>
<keyword evidence="11 19" id="KW-1133">Transmembrane helix</keyword>
<feature type="transmembrane region" description="Helical" evidence="19">
    <location>
        <begin position="69"/>
        <end position="90"/>
    </location>
</feature>
<dbReference type="PANTHER" id="PTHR13314">
    <property type="entry name" value="CALCIUM CHANNEL FLOWER HOMOLOG"/>
    <property type="match status" value="1"/>
</dbReference>
<dbReference type="SMART" id="SM01077">
    <property type="entry name" value="Cg6151-P"/>
    <property type="match status" value="1"/>
</dbReference>
<keyword evidence="10" id="KW-0967">Endosome</keyword>
<accession>A0A8B8GS51</accession>
<evidence type="ECO:0000256" key="14">
    <source>
        <dbReference type="ARBA" id="ARBA00023273"/>
    </source>
</evidence>
<evidence type="ECO:0000256" key="9">
    <source>
        <dbReference type="ARBA" id="ARBA00022692"/>
    </source>
</evidence>
<evidence type="ECO:0000256" key="6">
    <source>
        <dbReference type="ARBA" id="ARBA00022568"/>
    </source>
</evidence>
<dbReference type="GO" id="GO:0030672">
    <property type="term" value="C:synaptic vesicle membrane"/>
    <property type="evidence" value="ECO:0007669"/>
    <property type="project" value="UniProtKB-SubCell"/>
</dbReference>
<keyword evidence="13 19" id="KW-0472">Membrane</keyword>
<evidence type="ECO:0000256" key="3">
    <source>
        <dbReference type="ARBA" id="ARBA00010023"/>
    </source>
</evidence>
<evidence type="ECO:0000256" key="11">
    <source>
        <dbReference type="ARBA" id="ARBA00022989"/>
    </source>
</evidence>
<evidence type="ECO:0000256" key="12">
    <source>
        <dbReference type="ARBA" id="ARBA00023065"/>
    </source>
</evidence>
<protein>
    <recommendedName>
        <fullName evidence="4">Calcium channel flower</fullName>
    </recommendedName>
</protein>
<keyword evidence="7" id="KW-0254">Endocytosis</keyword>
<evidence type="ECO:0000256" key="18">
    <source>
        <dbReference type="ARBA" id="ARBA00046506"/>
    </source>
</evidence>
<keyword evidence="15" id="KW-0407">Ion channel</keyword>
<feature type="transmembrane region" description="Helical" evidence="19">
    <location>
        <begin position="102"/>
        <end position="119"/>
    </location>
</feature>
<keyword evidence="8" id="KW-0107">Calcium channel</keyword>
<dbReference type="OrthoDB" id="9934994at2759"/>
<comment type="similarity">
    <text evidence="3">Belongs to the calcium channel flower family.</text>
</comment>
<dbReference type="GO" id="GO:0006897">
    <property type="term" value="P:endocytosis"/>
    <property type="evidence" value="ECO:0007669"/>
    <property type="project" value="UniProtKB-KW"/>
</dbReference>